<name>A0A2P2Q9F2_RHIMU</name>
<dbReference type="EMBL" id="GGEC01083168">
    <property type="protein sequence ID" value="MBX63652.1"/>
    <property type="molecule type" value="Transcribed_RNA"/>
</dbReference>
<sequence length="28" mass="3212">MAALWGNQVINSYKNGILIPLHREREST</sequence>
<protein>
    <submittedName>
        <fullName evidence="1">Uncharacterized protein</fullName>
    </submittedName>
</protein>
<organism evidence="1">
    <name type="scientific">Rhizophora mucronata</name>
    <name type="common">Asiatic mangrove</name>
    <dbReference type="NCBI Taxonomy" id="61149"/>
    <lineage>
        <taxon>Eukaryota</taxon>
        <taxon>Viridiplantae</taxon>
        <taxon>Streptophyta</taxon>
        <taxon>Embryophyta</taxon>
        <taxon>Tracheophyta</taxon>
        <taxon>Spermatophyta</taxon>
        <taxon>Magnoliopsida</taxon>
        <taxon>eudicotyledons</taxon>
        <taxon>Gunneridae</taxon>
        <taxon>Pentapetalae</taxon>
        <taxon>rosids</taxon>
        <taxon>fabids</taxon>
        <taxon>Malpighiales</taxon>
        <taxon>Rhizophoraceae</taxon>
        <taxon>Rhizophora</taxon>
    </lineage>
</organism>
<accession>A0A2P2Q9F2</accession>
<dbReference type="AlphaFoldDB" id="A0A2P2Q9F2"/>
<proteinExistence type="predicted"/>
<reference evidence="1" key="1">
    <citation type="submission" date="2018-02" db="EMBL/GenBank/DDBJ databases">
        <title>Rhizophora mucronata_Transcriptome.</title>
        <authorList>
            <person name="Meera S.P."/>
            <person name="Sreeshan A."/>
            <person name="Augustine A."/>
        </authorList>
    </citation>
    <scope>NUCLEOTIDE SEQUENCE</scope>
    <source>
        <tissue evidence="1">Leaf</tissue>
    </source>
</reference>
<evidence type="ECO:0000313" key="1">
    <source>
        <dbReference type="EMBL" id="MBX63652.1"/>
    </source>
</evidence>